<keyword evidence="2" id="KW-1185">Reference proteome</keyword>
<evidence type="ECO:0000313" key="1">
    <source>
        <dbReference type="EMBL" id="KZV43180.1"/>
    </source>
</evidence>
<dbReference type="AlphaFoldDB" id="A0A2Z7CEU5"/>
<reference evidence="1 2" key="1">
    <citation type="journal article" date="2015" name="Proc. Natl. Acad. Sci. U.S.A.">
        <title>The resurrection genome of Boea hygrometrica: A blueprint for survival of dehydration.</title>
        <authorList>
            <person name="Xiao L."/>
            <person name="Yang G."/>
            <person name="Zhang L."/>
            <person name="Yang X."/>
            <person name="Zhao S."/>
            <person name="Ji Z."/>
            <person name="Zhou Q."/>
            <person name="Hu M."/>
            <person name="Wang Y."/>
            <person name="Chen M."/>
            <person name="Xu Y."/>
            <person name="Jin H."/>
            <person name="Xiao X."/>
            <person name="Hu G."/>
            <person name="Bao F."/>
            <person name="Hu Y."/>
            <person name="Wan P."/>
            <person name="Li L."/>
            <person name="Deng X."/>
            <person name="Kuang T."/>
            <person name="Xiang C."/>
            <person name="Zhu J.K."/>
            <person name="Oliver M.J."/>
            <person name="He Y."/>
        </authorList>
    </citation>
    <scope>NUCLEOTIDE SEQUENCE [LARGE SCALE GENOMIC DNA]</scope>
    <source>
        <strain evidence="2">cv. XS01</strain>
    </source>
</reference>
<accession>A0A2Z7CEU5</accession>
<dbReference type="EMBL" id="KQ998185">
    <property type="protein sequence ID" value="KZV43180.1"/>
    <property type="molecule type" value="Genomic_DNA"/>
</dbReference>
<evidence type="ECO:0000313" key="2">
    <source>
        <dbReference type="Proteomes" id="UP000250235"/>
    </source>
</evidence>
<organism evidence="1 2">
    <name type="scientific">Dorcoceras hygrometricum</name>
    <dbReference type="NCBI Taxonomy" id="472368"/>
    <lineage>
        <taxon>Eukaryota</taxon>
        <taxon>Viridiplantae</taxon>
        <taxon>Streptophyta</taxon>
        <taxon>Embryophyta</taxon>
        <taxon>Tracheophyta</taxon>
        <taxon>Spermatophyta</taxon>
        <taxon>Magnoliopsida</taxon>
        <taxon>eudicotyledons</taxon>
        <taxon>Gunneridae</taxon>
        <taxon>Pentapetalae</taxon>
        <taxon>asterids</taxon>
        <taxon>lamiids</taxon>
        <taxon>Lamiales</taxon>
        <taxon>Gesneriaceae</taxon>
        <taxon>Didymocarpoideae</taxon>
        <taxon>Trichosporeae</taxon>
        <taxon>Loxocarpinae</taxon>
        <taxon>Dorcoceras</taxon>
    </lineage>
</organism>
<dbReference type="Proteomes" id="UP000250235">
    <property type="component" value="Unassembled WGS sequence"/>
</dbReference>
<protein>
    <submittedName>
        <fullName evidence="1">Uncharacterized protein</fullName>
    </submittedName>
</protein>
<name>A0A2Z7CEU5_9LAMI</name>
<sequence>MFLKGFEHREIDQMQKAVNAVSKEKKHCEFVYGSSELNLLHLLFFLGGKVYTRRL</sequence>
<gene>
    <name evidence="1" type="ORF">F511_23656</name>
</gene>
<proteinExistence type="predicted"/>